<dbReference type="RefSeq" id="XP_008617698.1">
    <property type="nucleotide sequence ID" value="XM_008619476.1"/>
</dbReference>
<sequence length="135" mass="14803">MGAATASFRSGTYICDTWNAWNCFPDVPTIVRWSDDGVGVECMSTDGKTCLPTTTPDACIQLKRQPPTYTSNIKCSMSLPKDHSFDCDAATNAVILRYVGAESFHIVALCDNDCPPVVRNTRTKLRRPQSDDCCA</sequence>
<dbReference type="VEuPathDB" id="FungiDB:SDRG_13391"/>
<dbReference type="GeneID" id="19954118"/>
<dbReference type="EMBL" id="JH767190">
    <property type="protein sequence ID" value="EQC28881.1"/>
    <property type="molecule type" value="Genomic_DNA"/>
</dbReference>
<proteinExistence type="predicted"/>
<evidence type="ECO:0000313" key="2">
    <source>
        <dbReference type="Proteomes" id="UP000030762"/>
    </source>
</evidence>
<dbReference type="OrthoDB" id="79887at2759"/>
<organism evidence="1 2">
    <name type="scientific">Saprolegnia diclina (strain VS20)</name>
    <dbReference type="NCBI Taxonomy" id="1156394"/>
    <lineage>
        <taxon>Eukaryota</taxon>
        <taxon>Sar</taxon>
        <taxon>Stramenopiles</taxon>
        <taxon>Oomycota</taxon>
        <taxon>Saprolegniomycetes</taxon>
        <taxon>Saprolegniales</taxon>
        <taxon>Saprolegniaceae</taxon>
        <taxon>Saprolegnia</taxon>
    </lineage>
</organism>
<evidence type="ECO:0000313" key="1">
    <source>
        <dbReference type="EMBL" id="EQC28881.1"/>
    </source>
</evidence>
<accession>T0Q2V9</accession>
<keyword evidence="2" id="KW-1185">Reference proteome</keyword>
<protein>
    <submittedName>
        <fullName evidence="1">Uncharacterized protein</fullName>
    </submittedName>
</protein>
<name>T0Q2V9_SAPDV</name>
<dbReference type="Proteomes" id="UP000030762">
    <property type="component" value="Unassembled WGS sequence"/>
</dbReference>
<reference evidence="1 2" key="1">
    <citation type="submission" date="2012-04" db="EMBL/GenBank/DDBJ databases">
        <title>The Genome Sequence of Saprolegnia declina VS20.</title>
        <authorList>
            <consortium name="The Broad Institute Genome Sequencing Platform"/>
            <person name="Russ C."/>
            <person name="Nusbaum C."/>
            <person name="Tyler B."/>
            <person name="van West P."/>
            <person name="Dieguez-Uribeondo J."/>
            <person name="de Bruijn I."/>
            <person name="Tripathy S."/>
            <person name="Jiang R."/>
            <person name="Young S.K."/>
            <person name="Zeng Q."/>
            <person name="Gargeya S."/>
            <person name="Fitzgerald M."/>
            <person name="Haas B."/>
            <person name="Abouelleil A."/>
            <person name="Alvarado L."/>
            <person name="Arachchi H.M."/>
            <person name="Berlin A."/>
            <person name="Chapman S.B."/>
            <person name="Goldberg J."/>
            <person name="Griggs A."/>
            <person name="Gujja S."/>
            <person name="Hansen M."/>
            <person name="Howarth C."/>
            <person name="Imamovic A."/>
            <person name="Larimer J."/>
            <person name="McCowen C."/>
            <person name="Montmayeur A."/>
            <person name="Murphy C."/>
            <person name="Neiman D."/>
            <person name="Pearson M."/>
            <person name="Priest M."/>
            <person name="Roberts A."/>
            <person name="Saif S."/>
            <person name="Shea T."/>
            <person name="Sisk P."/>
            <person name="Sykes S."/>
            <person name="Wortman J."/>
            <person name="Nusbaum C."/>
            <person name="Birren B."/>
        </authorList>
    </citation>
    <scope>NUCLEOTIDE SEQUENCE [LARGE SCALE GENOMIC DNA]</scope>
    <source>
        <strain evidence="1 2">VS20</strain>
    </source>
</reference>
<dbReference type="InParanoid" id="T0Q2V9"/>
<gene>
    <name evidence="1" type="ORF">SDRG_13391</name>
</gene>
<dbReference type="AlphaFoldDB" id="T0Q2V9"/>